<organism evidence="4 5">
    <name type="scientific">Actinoplanes lutulentus</name>
    <dbReference type="NCBI Taxonomy" id="1287878"/>
    <lineage>
        <taxon>Bacteria</taxon>
        <taxon>Bacillati</taxon>
        <taxon>Actinomycetota</taxon>
        <taxon>Actinomycetes</taxon>
        <taxon>Micromonosporales</taxon>
        <taxon>Micromonosporaceae</taxon>
        <taxon>Actinoplanes</taxon>
    </lineage>
</organism>
<dbReference type="Proteomes" id="UP000249341">
    <property type="component" value="Unassembled WGS sequence"/>
</dbReference>
<dbReference type="Gene3D" id="3.20.20.100">
    <property type="entry name" value="NADP-dependent oxidoreductase domain"/>
    <property type="match status" value="1"/>
</dbReference>
<comment type="caution">
    <text evidence="4">The sequence shown here is derived from an EMBL/GenBank/DDBJ whole genome shotgun (WGS) entry which is preliminary data.</text>
</comment>
<evidence type="ECO:0000256" key="2">
    <source>
        <dbReference type="SAM" id="MobiDB-lite"/>
    </source>
</evidence>
<dbReference type="AlphaFoldDB" id="A0A327ZKI6"/>
<evidence type="ECO:0000313" key="5">
    <source>
        <dbReference type="Proteomes" id="UP000249341"/>
    </source>
</evidence>
<proteinExistence type="predicted"/>
<dbReference type="OrthoDB" id="3170516at2"/>
<dbReference type="SUPFAM" id="SSF51430">
    <property type="entry name" value="NAD(P)-linked oxidoreductase"/>
    <property type="match status" value="1"/>
</dbReference>
<keyword evidence="5" id="KW-1185">Reference proteome</keyword>
<evidence type="ECO:0000313" key="4">
    <source>
        <dbReference type="EMBL" id="RAK43149.1"/>
    </source>
</evidence>
<gene>
    <name evidence="4" type="ORF">B0I29_101279</name>
</gene>
<sequence length="378" mass="40245">MNQYYLLGRSGLRVSRLALGTMNFGVDGFHAAYGKSEEEAEPIFRTYVENGGNFVDTADFYTAGESERILGRLIARSGLRDRLVLTSKFTNTVDPADPNAGGNGRKHMIRALDDSLRRLGTDYLDLFLLHTWDRITPVEEVVRTFDDLVRAGKIRYAGLSDVPAWYASRAQTYAEAHGLSPMVTVQLPYSLVNRVIEPEFVPMAQSLGMGLTAWSPIGGGLLSGKYQAKAGNQATAGNHANGGNPASGGTGRLSGADGSGPAISEHDRAVIGALEKVAADLGRPMAQVAINWVVNQPGVASAVIGASSAEQLRGNMAALDFELPADALRALDEASARPLAPPYSMFTPEYQAWIVSPGLAIGDKPAGYAPPVLNRARG</sequence>
<accession>A0A327ZKI6</accession>
<dbReference type="GO" id="GO:0016491">
    <property type="term" value="F:oxidoreductase activity"/>
    <property type="evidence" value="ECO:0007669"/>
    <property type="project" value="UniProtKB-KW"/>
</dbReference>
<evidence type="ECO:0000259" key="3">
    <source>
        <dbReference type="Pfam" id="PF00248"/>
    </source>
</evidence>
<feature type="region of interest" description="Disordered" evidence="2">
    <location>
        <begin position="233"/>
        <end position="261"/>
    </location>
</feature>
<dbReference type="EMBL" id="QLMJ01000001">
    <property type="protein sequence ID" value="RAK43149.1"/>
    <property type="molecule type" value="Genomic_DNA"/>
</dbReference>
<dbReference type="PANTHER" id="PTHR43364:SF4">
    <property type="entry name" value="NAD(P)-LINKED OXIDOREDUCTASE SUPERFAMILY PROTEIN"/>
    <property type="match status" value="1"/>
</dbReference>
<name>A0A327ZKI6_9ACTN</name>
<dbReference type="GO" id="GO:0005829">
    <property type="term" value="C:cytosol"/>
    <property type="evidence" value="ECO:0007669"/>
    <property type="project" value="TreeGrafter"/>
</dbReference>
<dbReference type="Pfam" id="PF00248">
    <property type="entry name" value="Aldo_ket_red"/>
    <property type="match status" value="1"/>
</dbReference>
<protein>
    <submittedName>
        <fullName evidence="4">Aryl-alcohol dehydrogenase-like predicted oxidoreductase</fullName>
    </submittedName>
</protein>
<dbReference type="RefSeq" id="WP_111646948.1">
    <property type="nucleotide sequence ID" value="NZ_JACHWI010000001.1"/>
</dbReference>
<dbReference type="InterPro" id="IPR050523">
    <property type="entry name" value="AKR_Detox_Biosynth"/>
</dbReference>
<dbReference type="FunFam" id="3.20.20.100:FF:000004">
    <property type="entry name" value="Oxidoreductase, aldo/keto reductase"/>
    <property type="match status" value="1"/>
</dbReference>
<feature type="domain" description="NADP-dependent oxidoreductase" evidence="3">
    <location>
        <begin position="16"/>
        <end position="335"/>
    </location>
</feature>
<dbReference type="CDD" id="cd19080">
    <property type="entry name" value="AKR_AKR9A_9B"/>
    <property type="match status" value="1"/>
</dbReference>
<dbReference type="InterPro" id="IPR023210">
    <property type="entry name" value="NADP_OxRdtase_dom"/>
</dbReference>
<keyword evidence="1" id="KW-0560">Oxidoreductase</keyword>
<dbReference type="InterPro" id="IPR036812">
    <property type="entry name" value="NAD(P)_OxRdtase_dom_sf"/>
</dbReference>
<evidence type="ECO:0000256" key="1">
    <source>
        <dbReference type="ARBA" id="ARBA00023002"/>
    </source>
</evidence>
<dbReference type="PANTHER" id="PTHR43364">
    <property type="entry name" value="NADH-SPECIFIC METHYLGLYOXAL REDUCTASE-RELATED"/>
    <property type="match status" value="1"/>
</dbReference>
<reference evidence="4 5" key="1">
    <citation type="submission" date="2018-06" db="EMBL/GenBank/DDBJ databases">
        <title>Genomic Encyclopedia of Type Strains, Phase III (KMG-III): the genomes of soil and plant-associated and newly described type strains.</title>
        <authorList>
            <person name="Whitman W."/>
        </authorList>
    </citation>
    <scope>NUCLEOTIDE SEQUENCE [LARGE SCALE GENOMIC DNA]</scope>
    <source>
        <strain evidence="4 5">CGMCC 4.7090</strain>
    </source>
</reference>